<evidence type="ECO:0000313" key="5">
    <source>
        <dbReference type="RefSeq" id="XP_022158982.1"/>
    </source>
</evidence>
<proteinExistence type="predicted"/>
<dbReference type="KEGG" id="mcha:111025540"/>
<protein>
    <submittedName>
        <fullName evidence="5 6">Protein DYAD-like isoform X1</fullName>
    </submittedName>
</protein>
<name>A0A6J1DYK5_MOMCH</name>
<evidence type="ECO:0000313" key="4">
    <source>
        <dbReference type="Proteomes" id="UP000504603"/>
    </source>
</evidence>
<organism evidence="4 5">
    <name type="scientific">Momordica charantia</name>
    <name type="common">Bitter gourd</name>
    <name type="synonym">Balsam pear</name>
    <dbReference type="NCBI Taxonomy" id="3673"/>
    <lineage>
        <taxon>Eukaryota</taxon>
        <taxon>Viridiplantae</taxon>
        <taxon>Streptophyta</taxon>
        <taxon>Embryophyta</taxon>
        <taxon>Tracheophyta</taxon>
        <taxon>Spermatophyta</taxon>
        <taxon>Magnoliopsida</taxon>
        <taxon>eudicotyledons</taxon>
        <taxon>Gunneridae</taxon>
        <taxon>Pentapetalae</taxon>
        <taxon>rosids</taxon>
        <taxon>fabids</taxon>
        <taxon>Cucurbitales</taxon>
        <taxon>Cucurbitaceae</taxon>
        <taxon>Momordiceae</taxon>
        <taxon>Momordica</taxon>
    </lineage>
</organism>
<dbReference type="RefSeq" id="XP_022159098.1">
    <property type="nucleotide sequence ID" value="XM_022303406.1"/>
</dbReference>
<evidence type="ECO:0000313" key="6">
    <source>
        <dbReference type="RefSeq" id="XP_022159098.1"/>
    </source>
</evidence>
<evidence type="ECO:0000256" key="1">
    <source>
        <dbReference type="SAM" id="Coils"/>
    </source>
</evidence>
<dbReference type="AlphaFoldDB" id="A0A6J1DYK5"/>
<dbReference type="RefSeq" id="XP_022158982.1">
    <property type="nucleotide sequence ID" value="XM_022303290.1"/>
</dbReference>
<feature type="domain" description="PTC1-like winged helix-turn-helix" evidence="3">
    <location>
        <begin position="70"/>
        <end position="152"/>
    </location>
</feature>
<gene>
    <name evidence="5" type="primary">LOC111025427</name>
    <name evidence="6" type="synonym">LOC111025540</name>
</gene>
<dbReference type="Proteomes" id="UP000504603">
    <property type="component" value="Unplaced"/>
</dbReference>
<feature type="region of interest" description="Disordered" evidence="2">
    <location>
        <begin position="367"/>
        <end position="396"/>
    </location>
</feature>
<dbReference type="PANTHER" id="PTHR46740">
    <property type="entry name" value="PROTEIN DYAD"/>
    <property type="match status" value="1"/>
</dbReference>
<dbReference type="KEGG" id="mcha:111025427"/>
<dbReference type="OrthoDB" id="515863at2759"/>
<sequence>MAEKDNLNDEENSLITEVPMIPTFKKRKRLSRSRLKEAKASLLAKQGQSTCLSNSYRKCKQKKNESTIERWSAERYRLAERSMWELMKAEGATFENPIPRPVLRTAARKHIGDTGLLDHLLKHIDGKVAPGGAERFRRWYNANGTMEYWLENADLANIRQEAGVHDPYWVPHSRPILKGGDFEETESAGELKLLRAEMAKMKRDMQELASKIRDQEQLNSMEIIHKELIKKEAVTEERLNEITGCLKGLQGILSGELMTWKTKVEVQLMEITSSLGCVQPSKQQLASPASERWEDWLESTNLVNFQEDELASWFEGNNIFSAQQDVIVQDFYPAPSFELKYGNNLTQNRGGREEKRELLLEELSKSKRDVMEKQEDDGANVTSDSSATGNSKSEPDTSVHMFQEMFQELFSWKAKMEQQVMELRNSVCKLEASSHSKYQRLG</sequence>
<reference evidence="5 6" key="1">
    <citation type="submission" date="2025-04" db="UniProtKB">
        <authorList>
            <consortium name="RefSeq"/>
        </authorList>
    </citation>
    <scope>IDENTIFICATION</scope>
    <source>
        <strain evidence="5 6">OHB3-1</strain>
    </source>
</reference>
<evidence type="ECO:0000256" key="2">
    <source>
        <dbReference type="SAM" id="MobiDB-lite"/>
    </source>
</evidence>
<dbReference type="GO" id="GO:0051177">
    <property type="term" value="P:meiotic sister chromatid cohesion"/>
    <property type="evidence" value="ECO:0007669"/>
    <property type="project" value="InterPro"/>
</dbReference>
<keyword evidence="4" id="KW-1185">Reference proteome</keyword>
<keyword evidence="1" id="KW-0175">Coiled coil</keyword>
<dbReference type="GeneID" id="111025427"/>
<feature type="coiled-coil region" evidence="1">
    <location>
        <begin position="191"/>
        <end position="218"/>
    </location>
</feature>
<dbReference type="GO" id="GO:0007131">
    <property type="term" value="P:reciprocal meiotic recombination"/>
    <property type="evidence" value="ECO:0007669"/>
    <property type="project" value="InterPro"/>
</dbReference>
<dbReference type="InterPro" id="IPR044221">
    <property type="entry name" value="DYAD/AMEIOTIC1"/>
</dbReference>
<accession>A0A6J1DYK5</accession>
<feature type="compositionally biased region" description="Polar residues" evidence="2">
    <location>
        <begin position="380"/>
        <end position="392"/>
    </location>
</feature>
<evidence type="ECO:0000259" key="3">
    <source>
        <dbReference type="Pfam" id="PF25874"/>
    </source>
</evidence>
<dbReference type="PANTHER" id="PTHR46740:SF1">
    <property type="entry name" value="DYAD PROTEIN"/>
    <property type="match status" value="1"/>
</dbReference>
<dbReference type="InterPro" id="IPR059080">
    <property type="entry name" value="WHD_PTC1"/>
</dbReference>
<dbReference type="Pfam" id="PF25874">
    <property type="entry name" value="WHD_plant_repro"/>
    <property type="match status" value="1"/>
</dbReference>